<dbReference type="Proteomes" id="UP000199029">
    <property type="component" value="Unassembled WGS sequence"/>
</dbReference>
<accession>A0A1I5X076</accession>
<feature type="compositionally biased region" description="Low complexity" evidence="1">
    <location>
        <begin position="26"/>
        <end position="53"/>
    </location>
</feature>
<evidence type="ECO:0000313" key="4">
    <source>
        <dbReference type="Proteomes" id="UP000199029"/>
    </source>
</evidence>
<gene>
    <name evidence="3" type="ORF">SAMN04515668_1583</name>
</gene>
<evidence type="ECO:0000256" key="1">
    <source>
        <dbReference type="SAM" id="MobiDB-lite"/>
    </source>
</evidence>
<proteinExistence type="predicted"/>
<evidence type="ECO:0000313" key="3">
    <source>
        <dbReference type="EMBL" id="SFQ25415.1"/>
    </source>
</evidence>
<feature type="chain" id="PRO_5011482187" evidence="2">
    <location>
        <begin position="26"/>
        <end position="89"/>
    </location>
</feature>
<dbReference type="RefSeq" id="WP_143080108.1">
    <property type="nucleotide sequence ID" value="NZ_FOXS01000002.1"/>
</dbReference>
<dbReference type="AlphaFoldDB" id="A0A1I5X076"/>
<dbReference type="EMBL" id="FOXS01000002">
    <property type="protein sequence ID" value="SFQ25415.1"/>
    <property type="molecule type" value="Genomic_DNA"/>
</dbReference>
<keyword evidence="4" id="KW-1185">Reference proteome</keyword>
<feature type="compositionally biased region" description="Pro residues" evidence="1">
    <location>
        <begin position="80"/>
        <end position="89"/>
    </location>
</feature>
<keyword evidence="2" id="KW-0732">Signal</keyword>
<evidence type="ECO:0000256" key="2">
    <source>
        <dbReference type="SAM" id="SignalP"/>
    </source>
</evidence>
<reference evidence="4" key="1">
    <citation type="submission" date="2016-10" db="EMBL/GenBank/DDBJ databases">
        <authorList>
            <person name="Varghese N."/>
            <person name="Submissions S."/>
        </authorList>
    </citation>
    <scope>NUCLEOTIDE SEQUENCE [LARGE SCALE GENOMIC DNA]</scope>
    <source>
        <strain evidence="4">OR362-8,ATCC BAA-1266,JCM 13504</strain>
    </source>
</reference>
<sequence length="89" mass="8852">MQITHAVRGLLVAAGAWLAACNGPAAESPVAQDAPATASAPTPAPATATEADTVQMSRPASNPVPFVTPSKAGRLLGPQTPSPPASRTR</sequence>
<protein>
    <submittedName>
        <fullName evidence="3">Uncharacterized protein</fullName>
    </submittedName>
</protein>
<organism evidence="3 4">
    <name type="scientific">Hymenobacter arizonensis</name>
    <name type="common">Siccationidurans arizonensis</name>
    <dbReference type="NCBI Taxonomy" id="1227077"/>
    <lineage>
        <taxon>Bacteria</taxon>
        <taxon>Pseudomonadati</taxon>
        <taxon>Bacteroidota</taxon>
        <taxon>Cytophagia</taxon>
        <taxon>Cytophagales</taxon>
        <taxon>Hymenobacteraceae</taxon>
        <taxon>Hymenobacter</taxon>
    </lineage>
</organism>
<feature type="signal peptide" evidence="2">
    <location>
        <begin position="1"/>
        <end position="25"/>
    </location>
</feature>
<feature type="region of interest" description="Disordered" evidence="1">
    <location>
        <begin position="26"/>
        <end position="89"/>
    </location>
</feature>
<name>A0A1I5X076_HYMAR</name>